<dbReference type="Gene3D" id="1.20.1060.20">
    <property type="match status" value="1"/>
</dbReference>
<sequence>MHLKSLTLRGFKSFASSTTLRFEPGITCVVGPNGSGKSNVVDALSWVMGEQGAKSLRGGKMEDVIFAGTSGRAPLGRAEVSLTIDNSDGALPIDYAEVTITRTMFRNGGSEYALNGETCRLLDIQELLSDSGIGREMHVIVGQGQLDSVLHADPMGRRAFIEEAAGVLKHRKRKEKALRKLDAMQANLNRVQDLVAELRRQLGPLGRQARIARRAAGIQADLRDARLRLLADDLLTLRRAVEAEVADELALRLRRTTVEQELARAVQRERVLEAQVQQLGPGLETARQTWYRLSALAERTRGTIGLAEARARHAVAGGAAEERRGRDPEELEREAERVREEEAALAEALEEAQYALAEAVERKGELERGLAVEERRLRDAARAIADRREGLARLQGQAAAARSRAGSAQAEIGRLTEARDEALLRAEAAQGELDELQHQVDGLAGDDEQAETEHRRARDRLAEVERELAAARDAAGAAERERAGLTARHEALSLGLRRKDGTGALLDAGERLTGLLGPAAALLRTAPGYELPVAAALGAAADAVAVDSPSAAAAALRLLRAQDAGRAALLVAGAPEVPPGDGELPDGARWAAELLDGPGELLAAARNRLAGVVVVADLDDALRLVAERPELSAVTMAGDRLGAGFAQGGSGGAPSLLETQAAVEQAARAIDELDLRCAESAERLAQLTELRRESAAELERLGELRRRAEKERAQVAGALGRLGGQARAAAGEAERLSAAAARAEHGLAELLAAAEELAERLAAAEESADAGEDEPDRAEQQRLAEAASAARQAELEARLAVRTHEERVRALAGRADQLDRAARAEREARARAAERRRRAEHDARVANAVAAGARQLLACLEVSLARADAGRAAAEQALAEREAELREHREHGRGLKEELDKLVDAGHRDEVLRAEKRLRIEQLESRALEEFGIDGGELLASYGPEQPVPPSTPEEGQEPGEPYPYVRAEQEKRLRAAEKAYQQLGKVNPLALEEFTALEERHRFLGEQLDDLKRSRRDLLDIVRDVDQRVEQLFTSAYHDTAAQFEGVFARLFPGGEGRLVLTDPDDMLTTGVEVEARPPGKKVKRLSLLSGGERSLTAVALLVAIFKARPSPFYVMDEVEAALDETNLRRLVGIMEELRESSQLIVITHQKLTMESADALYGVTMKGDGISQVISQRLREGAPPGRQAGGEHRERRRSGVRTVTV</sequence>
<feature type="coiled-coil region" evidence="6">
    <location>
        <begin position="871"/>
        <end position="898"/>
    </location>
</feature>
<name>A0ABY7Q2E8_9ACTN</name>
<feature type="coiled-coil region" evidence="6">
    <location>
        <begin position="656"/>
        <end position="711"/>
    </location>
</feature>
<keyword evidence="1 6" id="KW-0963">Cytoplasm</keyword>
<dbReference type="InterPro" id="IPR003395">
    <property type="entry name" value="RecF/RecN/SMC_N"/>
</dbReference>
<accession>A0ABY7Q2E8</accession>
<dbReference type="SMART" id="SM00968">
    <property type="entry name" value="SMC_hinge"/>
    <property type="match status" value="1"/>
</dbReference>
<dbReference type="Pfam" id="PF06470">
    <property type="entry name" value="SMC_hinge"/>
    <property type="match status" value="1"/>
</dbReference>
<protein>
    <recommendedName>
        <fullName evidence="6">Chromosome partition protein Smc</fullName>
    </recommendedName>
</protein>
<dbReference type="SUPFAM" id="SSF75553">
    <property type="entry name" value="Smc hinge domain"/>
    <property type="match status" value="1"/>
</dbReference>
<feature type="region of interest" description="Disordered" evidence="7">
    <location>
        <begin position="762"/>
        <end position="789"/>
    </location>
</feature>
<dbReference type="NCBIfam" id="TIGR02168">
    <property type="entry name" value="SMC_prok_B"/>
    <property type="match status" value="1"/>
</dbReference>
<keyword evidence="4 6" id="KW-0175">Coiled coil</keyword>
<dbReference type="Gene3D" id="3.40.50.300">
    <property type="entry name" value="P-loop containing nucleotide triphosphate hydrolases"/>
    <property type="match status" value="2"/>
</dbReference>
<feature type="binding site" evidence="6">
    <location>
        <begin position="32"/>
        <end position="39"/>
    </location>
    <ligand>
        <name>ATP</name>
        <dbReference type="ChEBI" id="CHEBI:30616"/>
    </ligand>
</feature>
<keyword evidence="5 6" id="KW-0238">DNA-binding</keyword>
<dbReference type="PANTHER" id="PTHR43977">
    <property type="entry name" value="STRUCTURAL MAINTENANCE OF CHROMOSOMES PROTEIN 3"/>
    <property type="match status" value="1"/>
</dbReference>
<feature type="region of interest" description="Disordered" evidence="7">
    <location>
        <begin position="940"/>
        <end position="961"/>
    </location>
</feature>
<dbReference type="InterPro" id="IPR036277">
    <property type="entry name" value="SMC_hinge_sf"/>
</dbReference>
<evidence type="ECO:0000256" key="6">
    <source>
        <dbReference type="HAMAP-Rule" id="MF_01894"/>
    </source>
</evidence>
<feature type="coiled-coil region" evidence="6">
    <location>
        <begin position="167"/>
        <end position="201"/>
    </location>
</feature>
<evidence type="ECO:0000256" key="2">
    <source>
        <dbReference type="ARBA" id="ARBA00022741"/>
    </source>
</evidence>
<evidence type="ECO:0000313" key="10">
    <source>
        <dbReference type="Proteomes" id="UP001212821"/>
    </source>
</evidence>
<dbReference type="Pfam" id="PF02463">
    <property type="entry name" value="SMC_N"/>
    <property type="match status" value="1"/>
</dbReference>
<dbReference type="SUPFAM" id="SSF52540">
    <property type="entry name" value="P-loop containing nucleoside triphosphate hydrolases"/>
    <property type="match status" value="1"/>
</dbReference>
<evidence type="ECO:0000256" key="3">
    <source>
        <dbReference type="ARBA" id="ARBA00022840"/>
    </source>
</evidence>
<dbReference type="InterPro" id="IPR011890">
    <property type="entry name" value="SMC_prok"/>
</dbReference>
<keyword evidence="2 6" id="KW-0547">Nucleotide-binding</keyword>
<evidence type="ECO:0000256" key="5">
    <source>
        <dbReference type="ARBA" id="ARBA00023125"/>
    </source>
</evidence>
<reference evidence="10" key="1">
    <citation type="submission" date="2022-12" db="EMBL/GenBank/DDBJ databases">
        <authorList>
            <person name="Mo P."/>
        </authorList>
    </citation>
    <scope>NUCLEOTIDE SEQUENCE [LARGE SCALE GENOMIC DNA]</scope>
    <source>
        <strain evidence="10">HUAS 3-15</strain>
    </source>
</reference>
<organism evidence="9 10">
    <name type="scientific">Kitasatospora cathayae</name>
    <dbReference type="NCBI Taxonomy" id="3004092"/>
    <lineage>
        <taxon>Bacteria</taxon>
        <taxon>Bacillati</taxon>
        <taxon>Actinomycetota</taxon>
        <taxon>Actinomycetes</taxon>
        <taxon>Kitasatosporales</taxon>
        <taxon>Streptomycetaceae</taxon>
        <taxon>Kitasatospora</taxon>
    </lineage>
</organism>
<feature type="domain" description="SMC hinge" evidence="8">
    <location>
        <begin position="513"/>
        <end position="625"/>
    </location>
</feature>
<dbReference type="InterPro" id="IPR024704">
    <property type="entry name" value="SMC"/>
</dbReference>
<evidence type="ECO:0000256" key="7">
    <source>
        <dbReference type="SAM" id="MobiDB-lite"/>
    </source>
</evidence>
<feature type="region of interest" description="Disordered" evidence="7">
    <location>
        <begin position="1180"/>
        <end position="1206"/>
    </location>
</feature>
<dbReference type="RefSeq" id="WP_270143781.1">
    <property type="nucleotide sequence ID" value="NZ_CP115450.1"/>
</dbReference>
<comment type="subunit">
    <text evidence="6">Homodimer.</text>
</comment>
<evidence type="ECO:0000256" key="1">
    <source>
        <dbReference type="ARBA" id="ARBA00022490"/>
    </source>
</evidence>
<keyword evidence="3 6" id="KW-0067">ATP-binding</keyword>
<feature type="coiled-coil region" evidence="6">
    <location>
        <begin position="331"/>
        <end position="488"/>
    </location>
</feature>
<dbReference type="Gene3D" id="3.30.70.1620">
    <property type="match status" value="1"/>
</dbReference>
<comment type="similarity">
    <text evidence="6">Belongs to the SMC family.</text>
</comment>
<keyword evidence="10" id="KW-1185">Reference proteome</keyword>
<dbReference type="CDD" id="cd03278">
    <property type="entry name" value="ABC_SMC_barmotin"/>
    <property type="match status" value="2"/>
</dbReference>
<evidence type="ECO:0000259" key="8">
    <source>
        <dbReference type="SMART" id="SM00968"/>
    </source>
</evidence>
<proteinExistence type="inferred from homology"/>
<dbReference type="PIRSF" id="PIRSF005719">
    <property type="entry name" value="SMC"/>
    <property type="match status" value="1"/>
</dbReference>
<evidence type="ECO:0000256" key="4">
    <source>
        <dbReference type="ARBA" id="ARBA00023054"/>
    </source>
</evidence>
<feature type="compositionally biased region" description="Acidic residues" evidence="7">
    <location>
        <begin position="766"/>
        <end position="776"/>
    </location>
</feature>
<comment type="domain">
    <text evidence="6">Contains large globular domains required for ATP hydrolysis at each terminus and a third globular domain forming a flexible hinge near the middle of the molecule. These domains are separated by coiled-coil structures.</text>
</comment>
<feature type="coiled-coil region" evidence="6">
    <location>
        <begin position="967"/>
        <end position="1015"/>
    </location>
</feature>
<dbReference type="InterPro" id="IPR027417">
    <property type="entry name" value="P-loop_NTPase"/>
</dbReference>
<evidence type="ECO:0000313" key="9">
    <source>
        <dbReference type="EMBL" id="WBP86825.1"/>
    </source>
</evidence>
<gene>
    <name evidence="6 9" type="primary">smc</name>
    <name evidence="9" type="ORF">O1G21_13930</name>
</gene>
<dbReference type="HAMAP" id="MF_01894">
    <property type="entry name" value="Smc_prok"/>
    <property type="match status" value="1"/>
</dbReference>
<comment type="subcellular location">
    <subcellularLocation>
        <location evidence="6">Cytoplasm</location>
    </subcellularLocation>
</comment>
<dbReference type="InterPro" id="IPR010935">
    <property type="entry name" value="SMC_hinge"/>
</dbReference>
<dbReference type="EMBL" id="CP115450">
    <property type="protein sequence ID" value="WBP86825.1"/>
    <property type="molecule type" value="Genomic_DNA"/>
</dbReference>
<comment type="function">
    <text evidence="6">Required for chromosome condensation and partitioning.</text>
</comment>
<dbReference type="Proteomes" id="UP001212821">
    <property type="component" value="Chromosome"/>
</dbReference>